<evidence type="ECO:0000313" key="3">
    <source>
        <dbReference type="Proteomes" id="UP000784294"/>
    </source>
</evidence>
<evidence type="ECO:0000256" key="1">
    <source>
        <dbReference type="SAM" id="MobiDB-lite"/>
    </source>
</evidence>
<name>A0A3S5B060_9PLAT</name>
<dbReference type="Proteomes" id="UP000784294">
    <property type="component" value="Unassembled WGS sequence"/>
</dbReference>
<comment type="caution">
    <text evidence="2">The sequence shown here is derived from an EMBL/GenBank/DDBJ whole genome shotgun (WGS) entry which is preliminary data.</text>
</comment>
<accession>A0A3S5B060</accession>
<reference evidence="2" key="1">
    <citation type="submission" date="2018-11" db="EMBL/GenBank/DDBJ databases">
        <authorList>
            <consortium name="Pathogen Informatics"/>
        </authorList>
    </citation>
    <scope>NUCLEOTIDE SEQUENCE</scope>
</reference>
<organism evidence="2 3">
    <name type="scientific">Protopolystoma xenopodis</name>
    <dbReference type="NCBI Taxonomy" id="117903"/>
    <lineage>
        <taxon>Eukaryota</taxon>
        <taxon>Metazoa</taxon>
        <taxon>Spiralia</taxon>
        <taxon>Lophotrochozoa</taxon>
        <taxon>Platyhelminthes</taxon>
        <taxon>Monogenea</taxon>
        <taxon>Polyopisthocotylea</taxon>
        <taxon>Polystomatidea</taxon>
        <taxon>Polystomatidae</taxon>
        <taxon>Protopolystoma</taxon>
    </lineage>
</organism>
<dbReference type="EMBL" id="CAAALY010106520">
    <property type="protein sequence ID" value="VEL29820.1"/>
    <property type="molecule type" value="Genomic_DNA"/>
</dbReference>
<evidence type="ECO:0000313" key="2">
    <source>
        <dbReference type="EMBL" id="VEL29820.1"/>
    </source>
</evidence>
<keyword evidence="3" id="KW-1185">Reference proteome</keyword>
<sequence length="95" mass="10440">MWPVSVDSCCSDCTYTPVSDIPAPSRVPPIASLPWQPKLNMMEEAKNGRQTNFCRECVCEATLSQQKRPRAMPNLRSKSHPARKGGRVVASAAPL</sequence>
<protein>
    <submittedName>
        <fullName evidence="2">Uncharacterized protein</fullName>
    </submittedName>
</protein>
<gene>
    <name evidence="2" type="ORF">PXEA_LOCUS23260</name>
</gene>
<feature type="compositionally biased region" description="Basic residues" evidence="1">
    <location>
        <begin position="77"/>
        <end position="86"/>
    </location>
</feature>
<dbReference type="AlphaFoldDB" id="A0A3S5B060"/>
<feature type="region of interest" description="Disordered" evidence="1">
    <location>
        <begin position="68"/>
        <end position="95"/>
    </location>
</feature>
<proteinExistence type="predicted"/>